<dbReference type="Gene3D" id="3.30.300.30">
    <property type="match status" value="1"/>
</dbReference>
<feature type="compositionally biased region" description="Low complexity" evidence="4">
    <location>
        <begin position="442"/>
        <end position="463"/>
    </location>
</feature>
<proteinExistence type="predicted"/>
<dbReference type="InterPro" id="IPR020806">
    <property type="entry name" value="PKS_PP-bd"/>
</dbReference>
<keyword evidence="3" id="KW-0436">Ligase</keyword>
<evidence type="ECO:0000259" key="5">
    <source>
        <dbReference type="PROSITE" id="PS50075"/>
    </source>
</evidence>
<dbReference type="InterPro" id="IPR045851">
    <property type="entry name" value="AMP-bd_C_sf"/>
</dbReference>
<gene>
    <name evidence="6" type="ORF">PCOR1329_LOCUS65780</name>
</gene>
<dbReference type="InterPro" id="IPR029058">
    <property type="entry name" value="AB_hydrolase_fold"/>
</dbReference>
<comment type="caution">
    <text evidence="6">The sequence shown here is derived from an EMBL/GenBank/DDBJ whole genome shotgun (WGS) entry which is preliminary data.</text>
</comment>
<dbReference type="InterPro" id="IPR036736">
    <property type="entry name" value="ACP-like_sf"/>
</dbReference>
<dbReference type="EMBL" id="CAUYUJ010018437">
    <property type="protein sequence ID" value="CAK0883597.1"/>
    <property type="molecule type" value="Genomic_DNA"/>
</dbReference>
<dbReference type="Gene3D" id="2.160.10.10">
    <property type="entry name" value="Hexapeptide repeat proteins"/>
    <property type="match status" value="2"/>
</dbReference>
<dbReference type="Pfam" id="PF13193">
    <property type="entry name" value="AMP-binding_C"/>
    <property type="match status" value="1"/>
</dbReference>
<dbReference type="PANTHER" id="PTHR45527:SF1">
    <property type="entry name" value="FATTY ACID SYNTHASE"/>
    <property type="match status" value="1"/>
</dbReference>
<name>A0ABN9WCU8_9DINO</name>
<dbReference type="Pfam" id="PF00501">
    <property type="entry name" value="AMP-binding"/>
    <property type="match status" value="1"/>
</dbReference>
<dbReference type="Proteomes" id="UP001189429">
    <property type="component" value="Unassembled WGS sequence"/>
</dbReference>
<dbReference type="SUPFAM" id="SSF47336">
    <property type="entry name" value="ACP-like"/>
    <property type="match status" value="1"/>
</dbReference>
<evidence type="ECO:0000256" key="2">
    <source>
        <dbReference type="ARBA" id="ARBA00022553"/>
    </source>
</evidence>
<dbReference type="PANTHER" id="PTHR45527">
    <property type="entry name" value="NONRIBOSOMAL PEPTIDE SYNTHETASE"/>
    <property type="match status" value="1"/>
</dbReference>
<feature type="region of interest" description="Disordered" evidence="4">
    <location>
        <begin position="442"/>
        <end position="465"/>
    </location>
</feature>
<feature type="domain" description="Carrier" evidence="5">
    <location>
        <begin position="359"/>
        <end position="436"/>
    </location>
</feature>
<dbReference type="Gene3D" id="3.40.50.12780">
    <property type="entry name" value="N-terminal domain of ligase-like"/>
    <property type="match status" value="1"/>
</dbReference>
<dbReference type="SUPFAM" id="SSF51161">
    <property type="entry name" value="Trimeric LpxA-like enzymes"/>
    <property type="match status" value="3"/>
</dbReference>
<dbReference type="InterPro" id="IPR042099">
    <property type="entry name" value="ANL_N_sf"/>
</dbReference>
<dbReference type="Pfam" id="PF00550">
    <property type="entry name" value="PP-binding"/>
    <property type="match status" value="1"/>
</dbReference>
<sequence length="1278" mass="138657">MCEHAGLRHRVEWMHARYALRPGEATVLKHAYTFGLSEWEVFWPLAVGAALVLPRPGGEKDLGDSEYIFGLCARHPVTVMYMVPSMLNMLLDYLHTEEKRPAEAGVVLRQVITCGEPLHEETIQQYFRHFRDADLDNIYGPTEGSITYWRCPRGGCTSTVPIGVPICGARVYALADGSRRLAEVNVPGEVHFAGKLIARGYLGLPEATAQAFVKDTVLESRYPGDRMYRTGDLACWKPTGQLHFLGRMDSQVKLRGYRIEIGEIEAAIRGCAGVKDTAVVLAGDGEARFLAAYVAPLQVDLQQVRATCAAKLPAYMSPAAWLRLERLPLTDRGKLDKKALPPAQALAPAQGSWAYAPTRPRTPLEGAVVEAFAEVLQRQPSEVGVESDFVALGGNSVLAGKVTSRLRRSLRLPLPGAALYQRPTPARLAQLLEQLRQEAAAEEGCAQQGEGDAAAGEGPGAPELRWQGLSSTRPAAVAMTALLPLLEVFGQLTDLSGFVEVLILKLLLEGGHGHQLSVHQLVAVFACSSMVFGLLLFAVDVLLALVLKRALVGRLRRGSYPVFSVEYFQWLYLQRVTKGVVKLACALFGGTPVLNQVYRLLGAQIGQGVRIKSRQPILEPDLVTIEDGAYIGDECKLTCSSIVDGRLLLDPVHVGRGARARPYSSLGRGAWLPAGAELPPRSCLTGYGGGASGLETGGLVARARFSAPPRGPETLLLLGVPLLLLADMASLVPMLYLSVYISDCEWVLYMVAMAVAGEHLHRFSLVAVTVFVKWLLVGRVRAGSRTSESSVRRTFHWVVEALLERETFKNALDVLINTEVLRFIFVALGASVGPRACMDMVTCHHPDLVSIGDHMIFGSKVGILCEDDERRRPVQICRAANVLDNCVLCPGVVVGQRAVLGTNTLAAPGQYFPPDTINTGNKGGQAVFLRKKGRGAPETEALEAEANRRLDSPGIWAAFNAGLCACALLEPVLRAVKALPFIACWFLPMDSSILVSSAVLLLMMAMEEFVEAVFLYVLKWLVIGAFREREVVFFGLEHFWWMVWLLVSSTFNHLESFHGTALYSAYLRAMGAEVGCDCTLFGFTLEFDLYAVVSPSDVGDRASVGLDCDNTCHTVENMVLKMVPVRLGAYSAMQRHSFVMPGAELGAGAVLLEESQVLKGETVPPNEVWAGNPAEQLKGARDRQRLWQVPWQAPEAAEPSPRRRPAAADVAAGALLRGVLRAAKERVVSSAWRVPLLEPLGPLGPGSEVEMGGGPVGGDARQLRWPGDLQRGGGACMV</sequence>
<protein>
    <recommendedName>
        <fullName evidence="5">Carrier domain-containing protein</fullName>
    </recommendedName>
</protein>
<dbReference type="InterPro" id="IPR025110">
    <property type="entry name" value="AMP-bd_C"/>
</dbReference>
<dbReference type="InterPro" id="IPR011004">
    <property type="entry name" value="Trimer_LpxA-like_sf"/>
</dbReference>
<dbReference type="PROSITE" id="PS50075">
    <property type="entry name" value="CARRIER"/>
    <property type="match status" value="1"/>
</dbReference>
<dbReference type="InterPro" id="IPR000873">
    <property type="entry name" value="AMP-dep_synth/lig_dom"/>
</dbReference>
<dbReference type="InterPro" id="IPR009081">
    <property type="entry name" value="PP-bd_ACP"/>
</dbReference>
<reference evidence="6" key="1">
    <citation type="submission" date="2023-10" db="EMBL/GenBank/DDBJ databases">
        <authorList>
            <person name="Chen Y."/>
            <person name="Shah S."/>
            <person name="Dougan E. K."/>
            <person name="Thang M."/>
            <person name="Chan C."/>
        </authorList>
    </citation>
    <scope>NUCLEOTIDE SEQUENCE [LARGE SCALE GENOMIC DNA]</scope>
</reference>
<dbReference type="SUPFAM" id="SSF56801">
    <property type="entry name" value="Acetyl-CoA synthetase-like"/>
    <property type="match status" value="1"/>
</dbReference>
<dbReference type="Gene3D" id="3.40.50.1820">
    <property type="entry name" value="alpha/beta hydrolase"/>
    <property type="match status" value="1"/>
</dbReference>
<keyword evidence="1" id="KW-0596">Phosphopantetheine</keyword>
<evidence type="ECO:0000313" key="6">
    <source>
        <dbReference type="EMBL" id="CAK0883597.1"/>
    </source>
</evidence>
<organism evidence="6 7">
    <name type="scientific">Prorocentrum cordatum</name>
    <dbReference type="NCBI Taxonomy" id="2364126"/>
    <lineage>
        <taxon>Eukaryota</taxon>
        <taxon>Sar</taxon>
        <taxon>Alveolata</taxon>
        <taxon>Dinophyceae</taxon>
        <taxon>Prorocentrales</taxon>
        <taxon>Prorocentraceae</taxon>
        <taxon>Prorocentrum</taxon>
    </lineage>
</organism>
<dbReference type="SMART" id="SM00823">
    <property type="entry name" value="PKS_PP"/>
    <property type="match status" value="1"/>
</dbReference>
<evidence type="ECO:0000313" key="7">
    <source>
        <dbReference type="Proteomes" id="UP001189429"/>
    </source>
</evidence>
<evidence type="ECO:0000256" key="3">
    <source>
        <dbReference type="ARBA" id="ARBA00022598"/>
    </source>
</evidence>
<keyword evidence="2" id="KW-0597">Phosphoprotein</keyword>
<keyword evidence="7" id="KW-1185">Reference proteome</keyword>
<accession>A0ABN9WCU8</accession>
<evidence type="ECO:0000256" key="1">
    <source>
        <dbReference type="ARBA" id="ARBA00022450"/>
    </source>
</evidence>
<evidence type="ECO:0000256" key="4">
    <source>
        <dbReference type="SAM" id="MobiDB-lite"/>
    </source>
</evidence>